<reference evidence="2 3" key="1">
    <citation type="submission" date="2020-04" db="EMBL/GenBank/DDBJ databases">
        <authorList>
            <person name="De Canck E."/>
        </authorList>
    </citation>
    <scope>NUCLEOTIDE SEQUENCE [LARGE SCALE GENOMIC DNA]</scope>
    <source>
        <strain evidence="2 3">LMG 28138</strain>
    </source>
</reference>
<dbReference type="PANTHER" id="PTHR37951">
    <property type="entry name" value="CYTOPLASMIC PROTEIN-RELATED"/>
    <property type="match status" value="1"/>
</dbReference>
<protein>
    <recommendedName>
        <fullName evidence="1">ImpA N-terminal domain-containing protein</fullName>
    </recommendedName>
</protein>
<dbReference type="InterPro" id="IPR017740">
    <property type="entry name" value="TssA-like"/>
</dbReference>
<accession>A0A6S7B880</accession>
<dbReference type="RefSeq" id="WP_175103608.1">
    <property type="nucleotide sequence ID" value="NZ_CADIKM010000003.1"/>
</dbReference>
<proteinExistence type="predicted"/>
<sequence length="403" mass="43531">MMLADPSTLAAAFDVDLENLFAPIPGGEGAGVSLRSEPVYQQISDARRHDDASLPMGEWERPLVKADWKTVAALSSEALRTRSKDFQLAAWLCEAWTHLYRVEGFIAGTQLLTGLAERYWDAAYPLIDDGDADARVAPFVWINHTLTLVLSLHVPLIVIEEREPPAVSLDEFQRTAGASAQASGHAQTRELIDKHVTKSGNLVALAVLRRQLAVALDAWDTLARLIDLLLDADAPSFAAVADALARLSRAATSLIGEHRVPGAQNAGDETYGASIHEGRLEPDTANHVSELAGSSYDAHGYSPSSGELSSDASFTTAGKLPMPQIAAGGAVTSLTGLIADRAHAYRLLDEIAAYLERQEPHSPTPYLLKRAVSWGQMPLADLMREIVQQEGDLTRYLTLLGLE</sequence>
<dbReference type="NCBIfam" id="TIGR03363">
    <property type="entry name" value="VI_chp_8"/>
    <property type="match status" value="1"/>
</dbReference>
<dbReference type="PANTHER" id="PTHR37951:SF1">
    <property type="entry name" value="TYPE VI SECRETION SYSTEM COMPONENT TSSA1"/>
    <property type="match status" value="1"/>
</dbReference>
<dbReference type="EMBL" id="CADIKM010000003">
    <property type="protein sequence ID" value="CAB3780686.1"/>
    <property type="molecule type" value="Genomic_DNA"/>
</dbReference>
<evidence type="ECO:0000259" key="1">
    <source>
        <dbReference type="Pfam" id="PF06812"/>
    </source>
</evidence>
<name>A0A6S7B880_9BURK</name>
<dbReference type="Proteomes" id="UP000494115">
    <property type="component" value="Unassembled WGS sequence"/>
</dbReference>
<evidence type="ECO:0000313" key="3">
    <source>
        <dbReference type="Proteomes" id="UP000494115"/>
    </source>
</evidence>
<dbReference type="AlphaFoldDB" id="A0A6S7B880"/>
<dbReference type="InterPro" id="IPR010657">
    <property type="entry name" value="ImpA_N"/>
</dbReference>
<gene>
    <name evidence="2" type="ORF">LMG28138_01097</name>
</gene>
<organism evidence="2 3">
    <name type="scientific">Pararobbsia alpina</name>
    <dbReference type="NCBI Taxonomy" id="621374"/>
    <lineage>
        <taxon>Bacteria</taxon>
        <taxon>Pseudomonadati</taxon>
        <taxon>Pseudomonadota</taxon>
        <taxon>Betaproteobacteria</taxon>
        <taxon>Burkholderiales</taxon>
        <taxon>Burkholderiaceae</taxon>
        <taxon>Pararobbsia</taxon>
    </lineage>
</organism>
<keyword evidence="3" id="KW-1185">Reference proteome</keyword>
<evidence type="ECO:0000313" key="2">
    <source>
        <dbReference type="EMBL" id="CAB3780686.1"/>
    </source>
</evidence>
<dbReference type="Pfam" id="PF06812">
    <property type="entry name" value="ImpA_N"/>
    <property type="match status" value="1"/>
</dbReference>
<feature type="domain" description="ImpA N-terminal" evidence="1">
    <location>
        <begin position="22"/>
        <end position="143"/>
    </location>
</feature>